<feature type="transmembrane region" description="Helical" evidence="7">
    <location>
        <begin position="406"/>
        <end position="423"/>
    </location>
</feature>
<protein>
    <submittedName>
        <fullName evidence="9">MFS transporter</fullName>
    </submittedName>
</protein>
<feature type="transmembrane region" description="Helical" evidence="7">
    <location>
        <begin position="282"/>
        <end position="303"/>
    </location>
</feature>
<dbReference type="InterPro" id="IPR050171">
    <property type="entry name" value="MFS_Transporters"/>
</dbReference>
<keyword evidence="4 7" id="KW-0812">Transmembrane</keyword>
<feature type="transmembrane region" description="Helical" evidence="7">
    <location>
        <begin position="315"/>
        <end position="334"/>
    </location>
</feature>
<dbReference type="STRING" id="160660.BJI67_07990"/>
<gene>
    <name evidence="9" type="ORF">Thpro_023201</name>
</gene>
<sequence length="443" mass="48014">MNFDSASSQDETHQRGIRLNAPQFLMQTLQVVFVGLTLGTERTVLPTLSADFGVTKGAFLWLASFVIAFGFVKGLVNFAAGAMADRIGRKRVLLLGWLAALPIPFLLLYAQNWGWVVIANVFLGISQGLAWSVTVISMVDLARTDQRGLAVGINEFGGYAAMGVAGLATGILAATYGPRIALFGFSLGVILLAALTTLWFVRETRGFAHAESRAHREGRHDGPKARIPQTRTEEPDAWEIFLLVSFRHPTLRALSQAGVINKVADTLVWILFPLYLHQRGLGLVEIGWVTGVYAAVWGASQLWSGPLSDHIGRKWLIAWGLWLVALGVLGALLLKGLALWLASAVIMGIGMAMLYPNIIAAVNDISDPAWRGASLGAYRYWRDTGYAIGGLVLGGVAQFTNHVMPAFWATISLLLLSGAWVAFGSEETHPRINPVSHDITTDQ</sequence>
<evidence type="ECO:0000256" key="7">
    <source>
        <dbReference type="SAM" id="Phobius"/>
    </source>
</evidence>
<feature type="transmembrane region" description="Helical" evidence="7">
    <location>
        <begin position="340"/>
        <end position="362"/>
    </location>
</feature>
<feature type="transmembrane region" description="Helical" evidence="7">
    <location>
        <begin position="156"/>
        <end position="174"/>
    </location>
</feature>
<feature type="transmembrane region" description="Helical" evidence="7">
    <location>
        <begin position="92"/>
        <end position="109"/>
    </location>
</feature>
<dbReference type="EMBL" id="JQSG02000007">
    <property type="protein sequence ID" value="OBS07877.1"/>
    <property type="molecule type" value="Genomic_DNA"/>
</dbReference>
<accession>A0A1A6BZZ2</accession>
<evidence type="ECO:0000259" key="8">
    <source>
        <dbReference type="PROSITE" id="PS50850"/>
    </source>
</evidence>
<dbReference type="PROSITE" id="PS50850">
    <property type="entry name" value="MFS"/>
    <property type="match status" value="1"/>
</dbReference>
<dbReference type="RefSeq" id="WP_038094077.1">
    <property type="nucleotide sequence ID" value="NZ_JQSG02000007.1"/>
</dbReference>
<evidence type="ECO:0000313" key="9">
    <source>
        <dbReference type="EMBL" id="OBS07877.1"/>
    </source>
</evidence>
<dbReference type="SUPFAM" id="SSF103473">
    <property type="entry name" value="MFS general substrate transporter"/>
    <property type="match status" value="1"/>
</dbReference>
<dbReference type="InterPro" id="IPR036259">
    <property type="entry name" value="MFS_trans_sf"/>
</dbReference>
<evidence type="ECO:0000256" key="2">
    <source>
        <dbReference type="ARBA" id="ARBA00022448"/>
    </source>
</evidence>
<dbReference type="OrthoDB" id="9810492at2"/>
<dbReference type="PROSITE" id="PS00216">
    <property type="entry name" value="SUGAR_TRANSPORT_1"/>
    <property type="match status" value="2"/>
</dbReference>
<dbReference type="InterPro" id="IPR005829">
    <property type="entry name" value="Sugar_transporter_CS"/>
</dbReference>
<feature type="transmembrane region" description="Helical" evidence="7">
    <location>
        <begin position="58"/>
        <end position="80"/>
    </location>
</feature>
<reference evidence="9 10" key="1">
    <citation type="journal article" date="2014" name="Genome Announc.">
        <title>Draft Genome Sequence of the Iron-Oxidizing, Acidophilic, and Halotolerant 'Thiobacillus prosperus' Type Strain DSM 5130.</title>
        <authorList>
            <person name="Ossandon F.J."/>
            <person name="Cardenas J.P."/>
            <person name="Corbett M."/>
            <person name="Quatrini R."/>
            <person name="Holmes D.S."/>
            <person name="Watkin E."/>
        </authorList>
    </citation>
    <scope>NUCLEOTIDE SEQUENCE [LARGE SCALE GENOMIC DNA]</scope>
    <source>
        <strain evidence="9 10">DSM 5130</strain>
    </source>
</reference>
<dbReference type="Proteomes" id="UP000029273">
    <property type="component" value="Unassembled WGS sequence"/>
</dbReference>
<keyword evidence="2" id="KW-0813">Transport</keyword>
<dbReference type="InterPro" id="IPR020846">
    <property type="entry name" value="MFS_dom"/>
</dbReference>
<evidence type="ECO:0000256" key="5">
    <source>
        <dbReference type="ARBA" id="ARBA00022989"/>
    </source>
</evidence>
<keyword evidence="10" id="KW-1185">Reference proteome</keyword>
<dbReference type="InterPro" id="IPR011701">
    <property type="entry name" value="MFS"/>
</dbReference>
<keyword evidence="5 7" id="KW-1133">Transmembrane helix</keyword>
<dbReference type="PANTHER" id="PTHR23517:SF3">
    <property type="entry name" value="INTEGRAL MEMBRANE TRANSPORT PROTEIN"/>
    <property type="match status" value="1"/>
</dbReference>
<dbReference type="Pfam" id="PF07690">
    <property type="entry name" value="MFS_1"/>
    <property type="match status" value="2"/>
</dbReference>
<dbReference type="PANTHER" id="PTHR23517">
    <property type="entry name" value="RESISTANCE PROTEIN MDTM, PUTATIVE-RELATED-RELATED"/>
    <property type="match status" value="1"/>
</dbReference>
<comment type="subcellular location">
    <subcellularLocation>
        <location evidence="1">Cell membrane</location>
        <topology evidence="1">Multi-pass membrane protein</topology>
    </subcellularLocation>
</comment>
<evidence type="ECO:0000256" key="4">
    <source>
        <dbReference type="ARBA" id="ARBA00022692"/>
    </source>
</evidence>
<name>A0A1A6BZZ2_9GAMM</name>
<comment type="caution">
    <text evidence="9">The sequence shown here is derived from an EMBL/GenBank/DDBJ whole genome shotgun (WGS) entry which is preliminary data.</text>
</comment>
<evidence type="ECO:0000256" key="1">
    <source>
        <dbReference type="ARBA" id="ARBA00004651"/>
    </source>
</evidence>
<evidence type="ECO:0000256" key="6">
    <source>
        <dbReference type="ARBA" id="ARBA00023136"/>
    </source>
</evidence>
<feature type="transmembrane region" description="Helical" evidence="7">
    <location>
        <begin position="180"/>
        <end position="201"/>
    </location>
</feature>
<feature type="domain" description="Major facilitator superfamily (MFS) profile" evidence="8">
    <location>
        <begin position="23"/>
        <end position="429"/>
    </location>
</feature>
<dbReference type="CDD" id="cd17325">
    <property type="entry name" value="MFS_MdtG_SLC18_like"/>
    <property type="match status" value="1"/>
</dbReference>
<dbReference type="Gene3D" id="1.20.1250.20">
    <property type="entry name" value="MFS general substrate transporter like domains"/>
    <property type="match status" value="2"/>
</dbReference>
<evidence type="ECO:0000256" key="3">
    <source>
        <dbReference type="ARBA" id="ARBA00022475"/>
    </source>
</evidence>
<feature type="transmembrane region" description="Helical" evidence="7">
    <location>
        <begin position="115"/>
        <end position="136"/>
    </location>
</feature>
<dbReference type="GO" id="GO:0005886">
    <property type="term" value="C:plasma membrane"/>
    <property type="evidence" value="ECO:0007669"/>
    <property type="project" value="UniProtKB-SubCell"/>
</dbReference>
<dbReference type="GO" id="GO:0022857">
    <property type="term" value="F:transmembrane transporter activity"/>
    <property type="evidence" value="ECO:0007669"/>
    <property type="project" value="InterPro"/>
</dbReference>
<evidence type="ECO:0000313" key="10">
    <source>
        <dbReference type="Proteomes" id="UP000029273"/>
    </source>
</evidence>
<proteinExistence type="predicted"/>
<keyword evidence="6 7" id="KW-0472">Membrane</keyword>
<keyword evidence="3" id="KW-1003">Cell membrane</keyword>
<organism evidence="9 10">
    <name type="scientific">Acidihalobacter prosperus</name>
    <dbReference type="NCBI Taxonomy" id="160660"/>
    <lineage>
        <taxon>Bacteria</taxon>
        <taxon>Pseudomonadati</taxon>
        <taxon>Pseudomonadota</taxon>
        <taxon>Gammaproteobacteria</taxon>
        <taxon>Chromatiales</taxon>
        <taxon>Ectothiorhodospiraceae</taxon>
        <taxon>Acidihalobacter</taxon>
    </lineage>
</organism>
<dbReference type="AlphaFoldDB" id="A0A1A6BZZ2"/>